<dbReference type="EMBL" id="BAABAB010000044">
    <property type="protein sequence ID" value="GAA3637405.1"/>
    <property type="molecule type" value="Genomic_DNA"/>
</dbReference>
<protein>
    <submittedName>
        <fullName evidence="9">Iron chelate uptake ABC transporter family permease subunit</fullName>
    </submittedName>
</protein>
<keyword evidence="5 8" id="KW-0812">Transmembrane</keyword>
<dbReference type="InterPro" id="IPR037294">
    <property type="entry name" value="ABC_BtuC-like"/>
</dbReference>
<reference evidence="10" key="1">
    <citation type="journal article" date="2019" name="Int. J. Syst. Evol. Microbiol.">
        <title>The Global Catalogue of Microorganisms (GCM) 10K type strain sequencing project: providing services to taxonomists for standard genome sequencing and annotation.</title>
        <authorList>
            <consortium name="The Broad Institute Genomics Platform"/>
            <consortium name="The Broad Institute Genome Sequencing Center for Infectious Disease"/>
            <person name="Wu L."/>
            <person name="Ma J."/>
        </authorList>
    </citation>
    <scope>NUCLEOTIDE SEQUENCE [LARGE SCALE GENOMIC DNA]</scope>
    <source>
        <strain evidence="10">JCM 16929</strain>
    </source>
</reference>
<evidence type="ECO:0000256" key="7">
    <source>
        <dbReference type="ARBA" id="ARBA00023136"/>
    </source>
</evidence>
<feature type="transmembrane region" description="Helical" evidence="8">
    <location>
        <begin position="329"/>
        <end position="346"/>
    </location>
</feature>
<evidence type="ECO:0000256" key="4">
    <source>
        <dbReference type="ARBA" id="ARBA00022475"/>
    </source>
</evidence>
<gene>
    <name evidence="9" type="ORF">GCM10022236_44920</name>
</gene>
<feature type="transmembrane region" description="Helical" evidence="8">
    <location>
        <begin position="138"/>
        <end position="157"/>
    </location>
</feature>
<dbReference type="CDD" id="cd06550">
    <property type="entry name" value="TM_ABC_iron-siderophores_like"/>
    <property type="match status" value="1"/>
</dbReference>
<dbReference type="Gene3D" id="1.10.3470.10">
    <property type="entry name" value="ABC transporter involved in vitamin B12 uptake, BtuC"/>
    <property type="match status" value="1"/>
</dbReference>
<dbReference type="InterPro" id="IPR000522">
    <property type="entry name" value="ABC_transptr_permease_BtuC"/>
</dbReference>
<feature type="transmembrane region" description="Helical" evidence="8">
    <location>
        <begin position="23"/>
        <end position="47"/>
    </location>
</feature>
<keyword evidence="7 8" id="KW-0472">Membrane</keyword>
<evidence type="ECO:0000256" key="1">
    <source>
        <dbReference type="ARBA" id="ARBA00004651"/>
    </source>
</evidence>
<keyword evidence="3" id="KW-0813">Transport</keyword>
<dbReference type="Pfam" id="PF01032">
    <property type="entry name" value="FecCD"/>
    <property type="match status" value="1"/>
</dbReference>
<feature type="transmembrane region" description="Helical" evidence="8">
    <location>
        <begin position="82"/>
        <end position="99"/>
    </location>
</feature>
<dbReference type="Proteomes" id="UP001501490">
    <property type="component" value="Unassembled WGS sequence"/>
</dbReference>
<comment type="subcellular location">
    <subcellularLocation>
        <location evidence="1">Cell membrane</location>
        <topology evidence="1">Multi-pass membrane protein</topology>
    </subcellularLocation>
</comment>
<feature type="transmembrane region" description="Helical" evidence="8">
    <location>
        <begin position="302"/>
        <end position="322"/>
    </location>
</feature>
<dbReference type="SUPFAM" id="SSF81345">
    <property type="entry name" value="ABC transporter involved in vitamin B12 uptake, BtuC"/>
    <property type="match status" value="1"/>
</dbReference>
<evidence type="ECO:0000256" key="8">
    <source>
        <dbReference type="SAM" id="Phobius"/>
    </source>
</evidence>
<evidence type="ECO:0000256" key="2">
    <source>
        <dbReference type="ARBA" id="ARBA00007935"/>
    </source>
</evidence>
<feature type="transmembrane region" description="Helical" evidence="8">
    <location>
        <begin position="257"/>
        <end position="282"/>
    </location>
</feature>
<name>A0ABP7APD2_9ACTN</name>
<feature type="transmembrane region" description="Helical" evidence="8">
    <location>
        <begin position="169"/>
        <end position="190"/>
    </location>
</feature>
<keyword evidence="6 8" id="KW-1133">Transmembrane helix</keyword>
<evidence type="ECO:0000313" key="9">
    <source>
        <dbReference type="EMBL" id="GAA3637405.1"/>
    </source>
</evidence>
<comment type="caution">
    <text evidence="9">The sequence shown here is derived from an EMBL/GenBank/DDBJ whole genome shotgun (WGS) entry which is preliminary data.</text>
</comment>
<evidence type="ECO:0000256" key="5">
    <source>
        <dbReference type="ARBA" id="ARBA00022692"/>
    </source>
</evidence>
<feature type="transmembrane region" description="Helical" evidence="8">
    <location>
        <begin position="213"/>
        <end position="236"/>
    </location>
</feature>
<evidence type="ECO:0000256" key="3">
    <source>
        <dbReference type="ARBA" id="ARBA00022448"/>
    </source>
</evidence>
<evidence type="ECO:0000256" key="6">
    <source>
        <dbReference type="ARBA" id="ARBA00022989"/>
    </source>
</evidence>
<organism evidence="9 10">
    <name type="scientific">Microlunatus ginsengisoli</name>
    <dbReference type="NCBI Taxonomy" id="363863"/>
    <lineage>
        <taxon>Bacteria</taxon>
        <taxon>Bacillati</taxon>
        <taxon>Actinomycetota</taxon>
        <taxon>Actinomycetes</taxon>
        <taxon>Propionibacteriales</taxon>
        <taxon>Propionibacteriaceae</taxon>
        <taxon>Microlunatus</taxon>
    </lineage>
</organism>
<accession>A0ABP7APD2</accession>
<sequence>MSVAAAPHTRAESREMRVRPTRAPVRVAGLFGAAAALLVLCFLSLAIGTRDVPLHTVWQALTDYDPASTDQIVVVELRVPRTILGLLVGAALGLAGAVMQGVTRNPLADPGILGVNAGAALFVVLAISFLGVGSILGYVWFAFLGAAIASVVVYSIASLGRDGATPVKLALAGAALSAAFSSVTTAFLLLDQATFDQFRFWQVGSLSGRDMSVVVRVAPFLLVGCALALLLGRVLNTLSLGEDVARGLGANVAFSRAVSALAVVLLCGAATAACGPIGFIGLTIPHVARMIVGPDYRWALPYSMLLAPILLLAADIIGRVVARPGELQVAIVTAVIGAPVFIALVRRKKLAEL</sequence>
<dbReference type="PANTHER" id="PTHR30472:SF1">
    <property type="entry name" value="FE(3+) DICITRATE TRANSPORT SYSTEM PERMEASE PROTEIN FECC-RELATED"/>
    <property type="match status" value="1"/>
</dbReference>
<proteinExistence type="inferred from homology"/>
<keyword evidence="4" id="KW-1003">Cell membrane</keyword>
<keyword evidence="10" id="KW-1185">Reference proteome</keyword>
<dbReference type="RefSeq" id="WP_344808800.1">
    <property type="nucleotide sequence ID" value="NZ_BAABAB010000044.1"/>
</dbReference>
<comment type="similarity">
    <text evidence="2">Belongs to the binding-protein-dependent transport system permease family. FecCD subfamily.</text>
</comment>
<evidence type="ECO:0000313" key="10">
    <source>
        <dbReference type="Proteomes" id="UP001501490"/>
    </source>
</evidence>
<dbReference type="PANTHER" id="PTHR30472">
    <property type="entry name" value="FERRIC ENTEROBACTIN TRANSPORT SYSTEM PERMEASE PROTEIN"/>
    <property type="match status" value="1"/>
</dbReference>
<feature type="transmembrane region" description="Helical" evidence="8">
    <location>
        <begin position="111"/>
        <end position="132"/>
    </location>
</feature>